<dbReference type="GO" id="GO:0043235">
    <property type="term" value="C:receptor complex"/>
    <property type="evidence" value="ECO:0007669"/>
    <property type="project" value="TreeGrafter"/>
</dbReference>
<dbReference type="Gene3D" id="3.30.200.20">
    <property type="entry name" value="Phosphorylase Kinase, domain 1"/>
    <property type="match status" value="1"/>
</dbReference>
<dbReference type="Pfam" id="PF23008">
    <property type="entry name" value="FN3_Tor_3rd"/>
    <property type="match status" value="1"/>
</dbReference>
<dbReference type="SMART" id="SM00219">
    <property type="entry name" value="TyrKc"/>
    <property type="match status" value="1"/>
</dbReference>
<dbReference type="PANTHER" id="PTHR24416">
    <property type="entry name" value="TYROSINE-PROTEIN KINASE RECEPTOR"/>
    <property type="match status" value="1"/>
</dbReference>
<organism evidence="8 9">
    <name type="scientific">Galleria mellonella</name>
    <name type="common">Greater wax moth</name>
    <dbReference type="NCBI Taxonomy" id="7137"/>
    <lineage>
        <taxon>Eukaryota</taxon>
        <taxon>Metazoa</taxon>
        <taxon>Ecdysozoa</taxon>
        <taxon>Arthropoda</taxon>
        <taxon>Hexapoda</taxon>
        <taxon>Insecta</taxon>
        <taxon>Pterygota</taxon>
        <taxon>Neoptera</taxon>
        <taxon>Endopterygota</taxon>
        <taxon>Lepidoptera</taxon>
        <taxon>Glossata</taxon>
        <taxon>Ditrysia</taxon>
        <taxon>Pyraloidea</taxon>
        <taxon>Pyralidae</taxon>
        <taxon>Galleriinae</taxon>
        <taxon>Galleria</taxon>
    </lineage>
</organism>
<dbReference type="Pfam" id="PF07714">
    <property type="entry name" value="PK_Tyr_Ser-Thr"/>
    <property type="match status" value="1"/>
</dbReference>
<evidence type="ECO:0000256" key="5">
    <source>
        <dbReference type="SAM" id="Phobius"/>
    </source>
</evidence>
<feature type="transmembrane region" description="Helical" evidence="5">
    <location>
        <begin position="375"/>
        <end position="398"/>
    </location>
</feature>
<protein>
    <submittedName>
        <fullName evidence="9">Tyrosine-protein kinase receptor torso-like</fullName>
    </submittedName>
</protein>
<dbReference type="PROSITE" id="PS50011">
    <property type="entry name" value="PROTEIN_KINASE_DOM"/>
    <property type="match status" value="1"/>
</dbReference>
<dbReference type="InterPro" id="IPR001245">
    <property type="entry name" value="Ser-Thr/Tyr_kinase_cat_dom"/>
</dbReference>
<evidence type="ECO:0000313" key="9">
    <source>
        <dbReference type="RefSeq" id="XP_031765793.2"/>
    </source>
</evidence>
<feature type="chain" id="PRO_5046215254" evidence="6">
    <location>
        <begin position="22"/>
        <end position="828"/>
    </location>
</feature>
<keyword evidence="3" id="KW-0547">Nucleotide-binding</keyword>
<keyword evidence="3" id="KW-0067">ATP-binding</keyword>
<dbReference type="GO" id="GO:0005886">
    <property type="term" value="C:plasma membrane"/>
    <property type="evidence" value="ECO:0007669"/>
    <property type="project" value="TreeGrafter"/>
</dbReference>
<dbReference type="SUPFAM" id="SSF56112">
    <property type="entry name" value="Protein kinase-like (PK-like)"/>
    <property type="match status" value="1"/>
</dbReference>
<evidence type="ECO:0000259" key="7">
    <source>
        <dbReference type="PROSITE" id="PS50011"/>
    </source>
</evidence>
<evidence type="ECO:0000256" key="2">
    <source>
        <dbReference type="ARBA" id="ARBA00051243"/>
    </source>
</evidence>
<reference evidence="9" key="1">
    <citation type="submission" date="2025-08" db="UniProtKB">
        <authorList>
            <consortium name="RefSeq"/>
        </authorList>
    </citation>
    <scope>IDENTIFICATION</scope>
    <source>
        <tissue evidence="9">Whole larvae</tissue>
    </source>
</reference>
<keyword evidence="8" id="KW-1185">Reference proteome</keyword>
<dbReference type="InterPro" id="IPR017441">
    <property type="entry name" value="Protein_kinase_ATP_BS"/>
</dbReference>
<feature type="region of interest" description="Disordered" evidence="4">
    <location>
        <begin position="803"/>
        <end position="828"/>
    </location>
</feature>
<keyword evidence="5" id="KW-1133">Transmembrane helix</keyword>
<keyword evidence="5" id="KW-0472">Membrane</keyword>
<evidence type="ECO:0000313" key="8">
    <source>
        <dbReference type="Proteomes" id="UP001652740"/>
    </source>
</evidence>
<evidence type="ECO:0000256" key="4">
    <source>
        <dbReference type="SAM" id="MobiDB-lite"/>
    </source>
</evidence>
<dbReference type="InterPro" id="IPR050122">
    <property type="entry name" value="RTK"/>
</dbReference>
<feature type="binding site" evidence="3">
    <location>
        <position position="473"/>
    </location>
    <ligand>
        <name>ATP</name>
        <dbReference type="ChEBI" id="CHEBI:30616"/>
    </ligand>
</feature>
<sequence length="828" mass="93801">MLCYKNILVILCLVDFFGAIAQDTAKNSGEIAMNLNASYTALSNLAEYVCRDLQIYQYESKSFTVSSCQENVLNHTSDPTVSPPRMQVSCQFQYNIRYRLSPAVEPGWRLVVLLPEDGDVDFINYDLRTSNEEFGEVSTSPPGNYTVWVTALNSNGSHTVWRRIQRIGVWNETGNVYKKEYKIDVNLTHVYKNDSTIKALFSWKTEDDNDKCFDVMSSCNGDIRTDRIWPNQKHYWSVEELPLDANCQMQVAGKHGTTRFTYKTLSCENFYSCIDLSMARNVTIDAEPSSGAGWDVVVRWAAPVRPPSRYNITLHSEHVRRTMFVPKNATKAVFNDIEDKGFYHVSIVSIVGKKGIHTSRRAVFPVTMGTDTTSLIMLGGWSAALIAAAALVTAFVCWRRRRAANLKRFYFPDPEDKPSKSGACEALEAECGSEDSWEVRPEKLLLHEVVGEGAFGVVRRGTLAPAAKEVAVKMLKDFPSLEEIRAFRAEMELMKSVGAHPHVVSLVGCCSGRRPLIVAEYCSRGDLLSYLRCSWDVMVSKRNAKYYNNNIESSDYRNDLFKCKFQRKHSKLVVNKLYDLQGICDTELTSRDLLSFCRQIAMGMEFLASNRVVHRDLAARNILVSGDRTLKIADFGLSRDVYEENQYKQKGNGKMPVKWMALESLTRRIYTTQSDVWSFGVVVWEIVTVGATPYPEVAAARLLRLLRAGYRMPRPNNCSKQLYEVMLSCWHAAPRARPTFAELHAKLDELLNSACAHEYLTLELDDEHVGAHIPASNTASHKYVKMIIRDKLGWSRESYERPFRTPHSNHYSSPPASLAKQHLQPQPA</sequence>
<keyword evidence="5" id="KW-0812">Transmembrane</keyword>
<dbReference type="GO" id="GO:1902533">
    <property type="term" value="P:positive regulation of intracellular signal transduction"/>
    <property type="evidence" value="ECO:0007669"/>
    <property type="project" value="UniProtKB-ARBA"/>
</dbReference>
<feature type="domain" description="Protein kinase" evidence="7">
    <location>
        <begin position="444"/>
        <end position="760"/>
    </location>
</feature>
<dbReference type="PROSITE" id="PS00109">
    <property type="entry name" value="PROTEIN_KINASE_TYR"/>
    <property type="match status" value="1"/>
</dbReference>
<dbReference type="RefSeq" id="XP_031765793.2">
    <property type="nucleotide sequence ID" value="XM_031909933.2"/>
</dbReference>
<dbReference type="Pfam" id="PF21468">
    <property type="entry name" value="Tor_FN3_2nd"/>
    <property type="match status" value="1"/>
</dbReference>
<dbReference type="GO" id="GO:0004714">
    <property type="term" value="F:transmembrane receptor protein tyrosine kinase activity"/>
    <property type="evidence" value="ECO:0007669"/>
    <property type="project" value="UniProtKB-EC"/>
</dbReference>
<comment type="catalytic activity">
    <reaction evidence="2">
        <text>L-tyrosyl-[protein] + ATP = O-phospho-L-tyrosyl-[protein] + ADP + H(+)</text>
        <dbReference type="Rhea" id="RHEA:10596"/>
        <dbReference type="Rhea" id="RHEA-COMP:10136"/>
        <dbReference type="Rhea" id="RHEA-COMP:20101"/>
        <dbReference type="ChEBI" id="CHEBI:15378"/>
        <dbReference type="ChEBI" id="CHEBI:30616"/>
        <dbReference type="ChEBI" id="CHEBI:46858"/>
        <dbReference type="ChEBI" id="CHEBI:61978"/>
        <dbReference type="ChEBI" id="CHEBI:456216"/>
        <dbReference type="EC" id="2.7.10.1"/>
    </reaction>
</comment>
<dbReference type="InterPro" id="IPR049336">
    <property type="entry name" value="Tor_FN3_2nd"/>
</dbReference>
<dbReference type="InterPro" id="IPR000719">
    <property type="entry name" value="Prot_kinase_dom"/>
</dbReference>
<dbReference type="AlphaFoldDB" id="A0A6J3BWK5"/>
<dbReference type="Pfam" id="PF23006">
    <property type="entry name" value="Tor_FN3_1st"/>
    <property type="match status" value="1"/>
</dbReference>
<comment type="subcellular location">
    <subcellularLocation>
        <location evidence="1">Membrane</location>
        <topology evidence="1">Single-pass membrane protein</topology>
    </subcellularLocation>
</comment>
<dbReference type="KEGG" id="gmw:113521809"/>
<dbReference type="InterPro" id="IPR020635">
    <property type="entry name" value="Tyr_kinase_cat_dom"/>
</dbReference>
<dbReference type="CDD" id="cd00192">
    <property type="entry name" value="PTKc"/>
    <property type="match status" value="1"/>
</dbReference>
<gene>
    <name evidence="9" type="primary">LOC113521809</name>
</gene>
<evidence type="ECO:0000256" key="3">
    <source>
        <dbReference type="PROSITE-ProRule" id="PRU10141"/>
    </source>
</evidence>
<feature type="compositionally biased region" description="Polar residues" evidence="4">
    <location>
        <begin position="806"/>
        <end position="815"/>
    </location>
</feature>
<dbReference type="InterPro" id="IPR054166">
    <property type="entry name" value="Tor_FN3_3nd"/>
</dbReference>
<evidence type="ECO:0000256" key="1">
    <source>
        <dbReference type="ARBA" id="ARBA00004167"/>
    </source>
</evidence>
<feature type="signal peptide" evidence="6">
    <location>
        <begin position="1"/>
        <end position="21"/>
    </location>
</feature>
<dbReference type="InterPro" id="IPR054167">
    <property type="entry name" value="Tor_FN3_1st"/>
</dbReference>
<dbReference type="PANTHER" id="PTHR24416:SF620">
    <property type="entry name" value="TYROSINE-PROTEIN KINASE RECEPTOR TORSO"/>
    <property type="match status" value="1"/>
</dbReference>
<dbReference type="PROSITE" id="PS00107">
    <property type="entry name" value="PROTEIN_KINASE_ATP"/>
    <property type="match status" value="1"/>
</dbReference>
<proteinExistence type="predicted"/>
<dbReference type="Gene3D" id="1.10.510.10">
    <property type="entry name" value="Transferase(Phosphotransferase) domain 1"/>
    <property type="match status" value="1"/>
</dbReference>
<name>A0A6J3BWK5_GALME</name>
<dbReference type="GO" id="GO:0005524">
    <property type="term" value="F:ATP binding"/>
    <property type="evidence" value="ECO:0007669"/>
    <property type="project" value="UniProtKB-UniRule"/>
</dbReference>
<dbReference type="Proteomes" id="UP001652740">
    <property type="component" value="Unplaced"/>
</dbReference>
<dbReference type="GO" id="GO:0007169">
    <property type="term" value="P:cell surface receptor protein tyrosine kinase signaling pathway"/>
    <property type="evidence" value="ECO:0007669"/>
    <property type="project" value="TreeGrafter"/>
</dbReference>
<keyword evidence="6" id="KW-0732">Signal</keyword>
<dbReference type="InterPro" id="IPR011009">
    <property type="entry name" value="Kinase-like_dom_sf"/>
</dbReference>
<dbReference type="GeneID" id="113521809"/>
<dbReference type="InterPro" id="IPR008266">
    <property type="entry name" value="Tyr_kinase_AS"/>
</dbReference>
<evidence type="ECO:0000256" key="6">
    <source>
        <dbReference type="SAM" id="SignalP"/>
    </source>
</evidence>
<accession>A0A6J3BWK5</accession>